<dbReference type="AlphaFoldDB" id="A0A0C9ZTG9"/>
<protein>
    <submittedName>
        <fullName evidence="2">Uncharacterized protein</fullName>
    </submittedName>
</protein>
<dbReference type="InParanoid" id="A0A0C9ZTG9"/>
<dbReference type="OrthoDB" id="3255261at2759"/>
<evidence type="ECO:0000313" key="3">
    <source>
        <dbReference type="Proteomes" id="UP000054485"/>
    </source>
</evidence>
<evidence type="ECO:0000313" key="2">
    <source>
        <dbReference type="EMBL" id="KIK41205.1"/>
    </source>
</evidence>
<reference evidence="3" key="2">
    <citation type="submission" date="2015-01" db="EMBL/GenBank/DDBJ databases">
        <title>Evolutionary Origins and Diversification of the Mycorrhizal Mutualists.</title>
        <authorList>
            <consortium name="DOE Joint Genome Institute"/>
            <consortium name="Mycorrhizal Genomics Consortium"/>
            <person name="Kohler A."/>
            <person name="Kuo A."/>
            <person name="Nagy L.G."/>
            <person name="Floudas D."/>
            <person name="Copeland A."/>
            <person name="Barry K.W."/>
            <person name="Cichocki N."/>
            <person name="Veneault-Fourrey C."/>
            <person name="LaButti K."/>
            <person name="Lindquist E.A."/>
            <person name="Lipzen A."/>
            <person name="Lundell T."/>
            <person name="Morin E."/>
            <person name="Murat C."/>
            <person name="Riley R."/>
            <person name="Ohm R."/>
            <person name="Sun H."/>
            <person name="Tunlid A."/>
            <person name="Henrissat B."/>
            <person name="Grigoriev I.V."/>
            <person name="Hibbett D.S."/>
            <person name="Martin F."/>
        </authorList>
    </citation>
    <scope>NUCLEOTIDE SEQUENCE [LARGE SCALE GENOMIC DNA]</scope>
    <source>
        <strain evidence="3">UH-Slu-Lm8-n1</strain>
    </source>
</reference>
<keyword evidence="3" id="KW-1185">Reference proteome</keyword>
<feature type="compositionally biased region" description="Acidic residues" evidence="1">
    <location>
        <begin position="271"/>
        <end position="280"/>
    </location>
</feature>
<organism evidence="2 3">
    <name type="scientific">Suillus luteus UH-Slu-Lm8-n1</name>
    <dbReference type="NCBI Taxonomy" id="930992"/>
    <lineage>
        <taxon>Eukaryota</taxon>
        <taxon>Fungi</taxon>
        <taxon>Dikarya</taxon>
        <taxon>Basidiomycota</taxon>
        <taxon>Agaricomycotina</taxon>
        <taxon>Agaricomycetes</taxon>
        <taxon>Agaricomycetidae</taxon>
        <taxon>Boletales</taxon>
        <taxon>Suillineae</taxon>
        <taxon>Suillaceae</taxon>
        <taxon>Suillus</taxon>
    </lineage>
</organism>
<accession>A0A0C9ZTG9</accession>
<dbReference type="EMBL" id="KN835276">
    <property type="protein sequence ID" value="KIK41205.1"/>
    <property type="molecule type" value="Genomic_DNA"/>
</dbReference>
<dbReference type="Proteomes" id="UP000054485">
    <property type="component" value="Unassembled WGS sequence"/>
</dbReference>
<proteinExistence type="predicted"/>
<dbReference type="STRING" id="930992.A0A0C9ZTG9"/>
<sequence length="280" mass="31140">MRGDVPLAASRKFIDLIHQASSMWANWDSPSQIRVGDYGMIDNTTGELVVQGNIYDDTFQTFLNNQGLKIDLSEPSCQPQQGEIDDSMIITSSGVKQIGLSMSSEVSSLNLASASLKVKCQFPEGKRGAVLAMYKPKRQYIPQGKVLTHVYKARPLHDKHLVTSTFTCSGYCMYLSNKSGKRIAMALIRSPPIPAAAGLIADGAVSMDWWTDAQAAFLRKAVDKSGVYCYTPLYTLKHRQNSWIPRLFRGEEEEETEDDLWPDCAPPWQPLDDDGNEDPV</sequence>
<feature type="region of interest" description="Disordered" evidence="1">
    <location>
        <begin position="254"/>
        <end position="280"/>
    </location>
</feature>
<reference evidence="2 3" key="1">
    <citation type="submission" date="2014-04" db="EMBL/GenBank/DDBJ databases">
        <authorList>
            <consortium name="DOE Joint Genome Institute"/>
            <person name="Kuo A."/>
            <person name="Ruytinx J."/>
            <person name="Rineau F."/>
            <person name="Colpaert J."/>
            <person name="Kohler A."/>
            <person name="Nagy L.G."/>
            <person name="Floudas D."/>
            <person name="Copeland A."/>
            <person name="Barry K.W."/>
            <person name="Cichocki N."/>
            <person name="Veneault-Fourrey C."/>
            <person name="LaButti K."/>
            <person name="Lindquist E.A."/>
            <person name="Lipzen A."/>
            <person name="Lundell T."/>
            <person name="Morin E."/>
            <person name="Murat C."/>
            <person name="Sun H."/>
            <person name="Tunlid A."/>
            <person name="Henrissat B."/>
            <person name="Grigoriev I.V."/>
            <person name="Hibbett D.S."/>
            <person name="Martin F."/>
            <person name="Nordberg H.P."/>
            <person name="Cantor M.N."/>
            <person name="Hua S.X."/>
        </authorList>
    </citation>
    <scope>NUCLEOTIDE SEQUENCE [LARGE SCALE GENOMIC DNA]</scope>
    <source>
        <strain evidence="2 3">UH-Slu-Lm8-n1</strain>
    </source>
</reference>
<dbReference type="HOGENOM" id="CLU_066679_1_0_1"/>
<evidence type="ECO:0000256" key="1">
    <source>
        <dbReference type="SAM" id="MobiDB-lite"/>
    </source>
</evidence>
<name>A0A0C9ZTG9_9AGAM</name>
<gene>
    <name evidence="2" type="ORF">CY34DRAFT_806384</name>
</gene>